<evidence type="ECO:0000313" key="2">
    <source>
        <dbReference type="Proteomes" id="UP000053676"/>
    </source>
</evidence>
<accession>W2TXU3</accession>
<dbReference type="Proteomes" id="UP000053676">
    <property type="component" value="Unassembled WGS sequence"/>
</dbReference>
<proteinExistence type="predicted"/>
<name>W2TXU3_NECAM</name>
<gene>
    <name evidence="1" type="ORF">NECAME_05864</name>
</gene>
<sequence>VLKRRKFITEYKGKEKHGSDDSDSERVYDQEVDDSIMKLDVAKTVVEQALSAVPLEAASGMLVEMWKECSKVELIPNIECIRSFIVEKLNIFDNEDTRLFEIEAACKEGM</sequence>
<dbReference type="OrthoDB" id="28112at2759"/>
<feature type="non-terminal residue" evidence="1">
    <location>
        <position position="1"/>
    </location>
</feature>
<dbReference type="KEGG" id="nai:NECAME_05864"/>
<keyword evidence="2" id="KW-1185">Reference proteome</keyword>
<evidence type="ECO:0000313" key="1">
    <source>
        <dbReference type="EMBL" id="ETN86688.1"/>
    </source>
</evidence>
<organism evidence="1 2">
    <name type="scientific">Necator americanus</name>
    <name type="common">Human hookworm</name>
    <dbReference type="NCBI Taxonomy" id="51031"/>
    <lineage>
        <taxon>Eukaryota</taxon>
        <taxon>Metazoa</taxon>
        <taxon>Ecdysozoa</taxon>
        <taxon>Nematoda</taxon>
        <taxon>Chromadorea</taxon>
        <taxon>Rhabditida</taxon>
        <taxon>Rhabditina</taxon>
        <taxon>Rhabditomorpha</taxon>
        <taxon>Strongyloidea</taxon>
        <taxon>Ancylostomatidae</taxon>
        <taxon>Bunostominae</taxon>
        <taxon>Necator</taxon>
    </lineage>
</organism>
<dbReference type="EMBL" id="KI657512">
    <property type="protein sequence ID" value="ETN86688.1"/>
    <property type="molecule type" value="Genomic_DNA"/>
</dbReference>
<feature type="non-terminal residue" evidence="1">
    <location>
        <position position="110"/>
    </location>
</feature>
<protein>
    <submittedName>
        <fullName evidence="1">Uncharacterized protein</fullName>
    </submittedName>
</protein>
<dbReference type="AlphaFoldDB" id="W2TXU3"/>
<reference evidence="2" key="1">
    <citation type="journal article" date="2014" name="Nat. Genet.">
        <title>Genome of the human hookworm Necator americanus.</title>
        <authorList>
            <person name="Tang Y.T."/>
            <person name="Gao X."/>
            <person name="Rosa B.A."/>
            <person name="Abubucker S."/>
            <person name="Hallsworth-Pepin K."/>
            <person name="Martin J."/>
            <person name="Tyagi R."/>
            <person name="Heizer E."/>
            <person name="Zhang X."/>
            <person name="Bhonagiri-Palsikar V."/>
            <person name="Minx P."/>
            <person name="Warren W.C."/>
            <person name="Wang Q."/>
            <person name="Zhan B."/>
            <person name="Hotez P.J."/>
            <person name="Sternberg P.W."/>
            <person name="Dougall A."/>
            <person name="Gaze S.T."/>
            <person name="Mulvenna J."/>
            <person name="Sotillo J."/>
            <person name="Ranganathan S."/>
            <person name="Rabelo E.M."/>
            <person name="Wilson R.K."/>
            <person name="Felgner P.L."/>
            <person name="Bethony J."/>
            <person name="Hawdon J.M."/>
            <person name="Gasser R.B."/>
            <person name="Loukas A."/>
            <person name="Mitreva M."/>
        </authorList>
    </citation>
    <scope>NUCLEOTIDE SEQUENCE [LARGE SCALE GENOMIC DNA]</scope>
</reference>